<dbReference type="AlphaFoldDB" id="A0A6G1EXS7"/>
<name>A0A6G1EXS7_9ORYZ</name>
<reference evidence="8 9" key="1">
    <citation type="submission" date="2019-11" db="EMBL/GenBank/DDBJ databases">
        <title>Whole genome sequence of Oryza granulata.</title>
        <authorList>
            <person name="Li W."/>
        </authorList>
    </citation>
    <scope>NUCLEOTIDE SEQUENCE [LARGE SCALE GENOMIC DNA]</scope>
    <source>
        <strain evidence="9">cv. Menghai</strain>
        <tissue evidence="8">Leaf</tissue>
    </source>
</reference>
<dbReference type="GO" id="GO:0003677">
    <property type="term" value="F:DNA binding"/>
    <property type="evidence" value="ECO:0007669"/>
    <property type="project" value="InterPro"/>
</dbReference>
<feature type="region of interest" description="Disordered" evidence="6">
    <location>
        <begin position="112"/>
        <end position="132"/>
    </location>
</feature>
<dbReference type="EMBL" id="SPHZ02000002">
    <property type="protein sequence ID" value="KAF0929372.1"/>
    <property type="molecule type" value="Genomic_DNA"/>
</dbReference>
<dbReference type="InterPro" id="IPR003656">
    <property type="entry name" value="Znf_BED"/>
</dbReference>
<keyword evidence="1" id="KW-0479">Metal-binding</keyword>
<evidence type="ECO:0000313" key="9">
    <source>
        <dbReference type="Proteomes" id="UP000479710"/>
    </source>
</evidence>
<feature type="coiled-coil region" evidence="5">
    <location>
        <begin position="75"/>
        <end position="102"/>
    </location>
</feature>
<dbReference type="GO" id="GO:0008270">
    <property type="term" value="F:zinc ion binding"/>
    <property type="evidence" value="ECO:0007669"/>
    <property type="project" value="UniProtKB-KW"/>
</dbReference>
<evidence type="ECO:0000256" key="4">
    <source>
        <dbReference type="PROSITE-ProRule" id="PRU00027"/>
    </source>
</evidence>
<comment type="caution">
    <text evidence="8">The sequence shown here is derived from an EMBL/GenBank/DDBJ whole genome shotgun (WGS) entry which is preliminary data.</text>
</comment>
<feature type="compositionally biased region" description="Basic residues" evidence="6">
    <location>
        <begin position="264"/>
        <end position="279"/>
    </location>
</feature>
<dbReference type="Proteomes" id="UP000479710">
    <property type="component" value="Unassembled WGS sequence"/>
</dbReference>
<evidence type="ECO:0000259" key="7">
    <source>
        <dbReference type="PROSITE" id="PS50808"/>
    </source>
</evidence>
<dbReference type="PROSITE" id="PS50808">
    <property type="entry name" value="ZF_BED"/>
    <property type="match status" value="1"/>
</dbReference>
<evidence type="ECO:0000256" key="3">
    <source>
        <dbReference type="ARBA" id="ARBA00022833"/>
    </source>
</evidence>
<feature type="compositionally biased region" description="Basic and acidic residues" evidence="6">
    <location>
        <begin position="112"/>
        <end position="121"/>
    </location>
</feature>
<evidence type="ECO:0000256" key="6">
    <source>
        <dbReference type="SAM" id="MobiDB-lite"/>
    </source>
</evidence>
<dbReference type="PANTHER" id="PTHR46951:SF2">
    <property type="entry name" value="BED-TYPE DOMAIN-CONTAINING PROTEIN"/>
    <property type="match status" value="1"/>
</dbReference>
<feature type="compositionally biased region" description="Low complexity" evidence="6">
    <location>
        <begin position="315"/>
        <end position="326"/>
    </location>
</feature>
<keyword evidence="3" id="KW-0862">Zinc</keyword>
<feature type="compositionally biased region" description="Acidic residues" evidence="6">
    <location>
        <begin position="236"/>
        <end position="248"/>
    </location>
</feature>
<sequence length="332" mass="36642">MSQSQQGAGISSTASAPTDQNVQAIVSTTDPGWKYCTLPDKAKKHELKCNFCEKLCKGGITRIKLHLAHIPKCNVAKCERVLADVKAEMIELLAKKNIVKENKTKEWKRARDEVNLDHSEGEASSEEEGGNSVVVVHSGRVGSTSSSKGGPMESFCKSTPEEVVAAKKGASLSNKVHSKRRNRLLHDRMSDLVFVKFNSRLKHKRENKTRDPIEKQVVDILEDDDNEFITGVALAADDEQEEPEDPQAEGEKDQEQDVAPAEHGKRKRVVRPQIRKRVKKITDINAGKQSVPEIVAASSFDTENDDDHDVDMGRQSASDQSCQSDSENSISG</sequence>
<dbReference type="PANTHER" id="PTHR46951">
    <property type="entry name" value="BED-TYPE DOMAIN-CONTAINING PROTEIN"/>
    <property type="match status" value="1"/>
</dbReference>
<organism evidence="8 9">
    <name type="scientific">Oryza meyeriana var. granulata</name>
    <dbReference type="NCBI Taxonomy" id="110450"/>
    <lineage>
        <taxon>Eukaryota</taxon>
        <taxon>Viridiplantae</taxon>
        <taxon>Streptophyta</taxon>
        <taxon>Embryophyta</taxon>
        <taxon>Tracheophyta</taxon>
        <taxon>Spermatophyta</taxon>
        <taxon>Magnoliopsida</taxon>
        <taxon>Liliopsida</taxon>
        <taxon>Poales</taxon>
        <taxon>Poaceae</taxon>
        <taxon>BOP clade</taxon>
        <taxon>Oryzoideae</taxon>
        <taxon>Oryzeae</taxon>
        <taxon>Oryzinae</taxon>
        <taxon>Oryza</taxon>
        <taxon>Oryza meyeriana</taxon>
    </lineage>
</organism>
<feature type="domain" description="BED-type" evidence="7">
    <location>
        <begin position="27"/>
        <end position="85"/>
    </location>
</feature>
<keyword evidence="9" id="KW-1185">Reference proteome</keyword>
<evidence type="ECO:0000256" key="2">
    <source>
        <dbReference type="ARBA" id="ARBA00022771"/>
    </source>
</evidence>
<evidence type="ECO:0000256" key="1">
    <source>
        <dbReference type="ARBA" id="ARBA00022723"/>
    </source>
</evidence>
<keyword evidence="5" id="KW-0175">Coiled coil</keyword>
<evidence type="ECO:0000313" key="8">
    <source>
        <dbReference type="EMBL" id="KAF0929372.1"/>
    </source>
</evidence>
<keyword evidence="2 4" id="KW-0863">Zinc-finger</keyword>
<proteinExistence type="predicted"/>
<protein>
    <recommendedName>
        <fullName evidence="7">BED-type domain-containing protein</fullName>
    </recommendedName>
</protein>
<accession>A0A6G1EXS7</accession>
<evidence type="ECO:0000256" key="5">
    <source>
        <dbReference type="SAM" id="Coils"/>
    </source>
</evidence>
<gene>
    <name evidence="8" type="ORF">E2562_021400</name>
</gene>
<feature type="compositionally biased region" description="Basic and acidic residues" evidence="6">
    <location>
        <begin position="249"/>
        <end position="263"/>
    </location>
</feature>
<dbReference type="OrthoDB" id="694926at2759"/>
<feature type="region of interest" description="Disordered" evidence="6">
    <location>
        <begin position="235"/>
        <end position="332"/>
    </location>
</feature>